<dbReference type="Pfam" id="PF09831">
    <property type="entry name" value="DUF2058"/>
    <property type="match status" value="1"/>
</dbReference>
<proteinExistence type="predicted"/>
<dbReference type="RefSeq" id="WP_014401635.1">
    <property type="nucleotide sequence ID" value="NC_017033.1"/>
</dbReference>
<dbReference type="eggNOG" id="COG3122">
    <property type="taxonomic scope" value="Bacteria"/>
</dbReference>
<dbReference type="Proteomes" id="UP000005234">
    <property type="component" value="Chromosome"/>
</dbReference>
<evidence type="ECO:0000313" key="3">
    <source>
        <dbReference type="Proteomes" id="UP000005234"/>
    </source>
</evidence>
<dbReference type="STRING" id="767434.Fraau_0130"/>
<dbReference type="KEGG" id="fau:Fraau_0130"/>
<organism evidence="2 3">
    <name type="scientific">Frateuria aurantia (strain ATCC 33424 / DSM 6220 / KCTC 2777 / LMG 1558 / NBRC 3245 / NCIMB 13370)</name>
    <name type="common">Acetobacter aurantius</name>
    <dbReference type="NCBI Taxonomy" id="767434"/>
    <lineage>
        <taxon>Bacteria</taxon>
        <taxon>Pseudomonadati</taxon>
        <taxon>Pseudomonadota</taxon>
        <taxon>Gammaproteobacteria</taxon>
        <taxon>Lysobacterales</taxon>
        <taxon>Rhodanobacteraceae</taxon>
        <taxon>Frateuria</taxon>
    </lineage>
</organism>
<name>H8L0K3_FRAAD</name>
<feature type="coiled-coil region" evidence="1">
    <location>
        <begin position="57"/>
        <end position="84"/>
    </location>
</feature>
<dbReference type="HOGENOM" id="CLU_098678_2_0_6"/>
<protein>
    <recommendedName>
        <fullName evidence="4">Nucleoprotein/polynucleotide-associated enzyme</fullName>
    </recommendedName>
</protein>
<evidence type="ECO:0000313" key="2">
    <source>
        <dbReference type="EMBL" id="AFC84629.1"/>
    </source>
</evidence>
<accession>H8L0K3</accession>
<gene>
    <name evidence="2" type="ordered locus">Fraau_0130</name>
</gene>
<dbReference type="InterPro" id="IPR018636">
    <property type="entry name" value="DUF2058"/>
</dbReference>
<dbReference type="AlphaFoldDB" id="H8L0K3"/>
<dbReference type="OrthoDB" id="5294470at2"/>
<evidence type="ECO:0008006" key="4">
    <source>
        <dbReference type="Google" id="ProtNLM"/>
    </source>
</evidence>
<dbReference type="EMBL" id="CP003350">
    <property type="protein sequence ID" value="AFC84629.1"/>
    <property type="molecule type" value="Genomic_DNA"/>
</dbReference>
<sequence>MRNPLQEQLLKAGLVKKGKVAQVVRDQNKQRQGKAKPPADAAPGVDVAALQAERAARDRALAAERNAEARAAEVRAQLRQLIEHHRVKHAGELAYRFSDGNAIKTLWIDAALRPQLAAGQLLIARLDENYVLVPRAAADKIRERDPAAIVLDHKATTAAPEAGSDDEYYARFEVPDDLVW</sequence>
<reference evidence="2" key="1">
    <citation type="submission" date="2012-02" db="EMBL/GenBank/DDBJ databases">
        <title>The complete genome of Frateuria aurantia DSM 6220.</title>
        <authorList>
            <consortium name="US DOE Joint Genome Institute (JGI-PGF)"/>
            <person name="Lucas S."/>
            <person name="Copeland A."/>
            <person name="Lapidus A."/>
            <person name="Glavina del Rio T."/>
            <person name="Dalin E."/>
            <person name="Tice H."/>
            <person name="Bruce D."/>
            <person name="Goodwin L."/>
            <person name="Pitluck S."/>
            <person name="Peters L."/>
            <person name="Ovchinnikova G."/>
            <person name="Teshima H."/>
            <person name="Kyrpides N."/>
            <person name="Mavromatis K."/>
            <person name="Ivanova N."/>
            <person name="Brettin T."/>
            <person name="Detter J.C."/>
            <person name="Han C."/>
            <person name="Larimer F."/>
            <person name="Land M."/>
            <person name="Hauser L."/>
            <person name="Markowitz V."/>
            <person name="Cheng J.-F."/>
            <person name="Hugenholtz P."/>
            <person name="Woyke T."/>
            <person name="Wu D."/>
            <person name="Brambilla E."/>
            <person name="Klenk H.-P."/>
            <person name="Eisen J.A."/>
        </authorList>
    </citation>
    <scope>NUCLEOTIDE SEQUENCE</scope>
    <source>
        <strain evidence="2">DSM 6220</strain>
    </source>
</reference>
<keyword evidence="3" id="KW-1185">Reference proteome</keyword>
<keyword evidence="1" id="KW-0175">Coiled coil</keyword>
<evidence type="ECO:0000256" key="1">
    <source>
        <dbReference type="SAM" id="Coils"/>
    </source>
</evidence>